<accession>A0ABP8LK83</accession>
<evidence type="ECO:0000256" key="3">
    <source>
        <dbReference type="ARBA" id="ARBA00022801"/>
    </source>
</evidence>
<dbReference type="InterPro" id="IPR002508">
    <property type="entry name" value="MurNAc-LAA_cat"/>
</dbReference>
<comment type="catalytic activity">
    <reaction evidence="1">
        <text>Hydrolyzes the link between N-acetylmuramoyl residues and L-amino acid residues in certain cell-wall glycopeptides.</text>
        <dbReference type="EC" id="3.5.1.28"/>
    </reaction>
</comment>
<reference evidence="7" key="1">
    <citation type="journal article" date="2019" name="Int. J. Syst. Evol. Microbiol.">
        <title>The Global Catalogue of Microorganisms (GCM) 10K type strain sequencing project: providing services to taxonomists for standard genome sequencing and annotation.</title>
        <authorList>
            <consortium name="The Broad Institute Genomics Platform"/>
            <consortium name="The Broad Institute Genome Sequencing Center for Infectious Disease"/>
            <person name="Wu L."/>
            <person name="Ma J."/>
        </authorList>
    </citation>
    <scope>NUCLEOTIDE SEQUENCE [LARGE SCALE GENOMIC DNA]</scope>
    <source>
        <strain evidence="7">JCM 31920</strain>
    </source>
</reference>
<evidence type="ECO:0000259" key="5">
    <source>
        <dbReference type="SMART" id="SM00646"/>
    </source>
</evidence>
<evidence type="ECO:0000256" key="4">
    <source>
        <dbReference type="SAM" id="SignalP"/>
    </source>
</evidence>
<keyword evidence="4" id="KW-0732">Signal</keyword>
<evidence type="ECO:0000256" key="1">
    <source>
        <dbReference type="ARBA" id="ARBA00001561"/>
    </source>
</evidence>
<keyword evidence="7" id="KW-1185">Reference proteome</keyword>
<feature type="chain" id="PRO_5046139613" description="N-acetylmuramoyl-L-alanine amidase" evidence="4">
    <location>
        <begin position="24"/>
        <end position="265"/>
    </location>
</feature>
<dbReference type="PANTHER" id="PTHR30404:SF0">
    <property type="entry name" value="N-ACETYLMURAMOYL-L-ALANINE AMIDASE AMIC"/>
    <property type="match status" value="1"/>
</dbReference>
<evidence type="ECO:0000313" key="7">
    <source>
        <dbReference type="Proteomes" id="UP001501508"/>
    </source>
</evidence>
<comment type="caution">
    <text evidence="6">The sequence shown here is derived from an EMBL/GenBank/DDBJ whole genome shotgun (WGS) entry which is preliminary data.</text>
</comment>
<dbReference type="InterPro" id="IPR050695">
    <property type="entry name" value="N-acetylmuramoyl_amidase_3"/>
</dbReference>
<protein>
    <recommendedName>
        <fullName evidence="2">N-acetylmuramoyl-L-alanine amidase</fullName>
        <ecNumber evidence="2">3.5.1.28</ecNumber>
    </recommendedName>
</protein>
<proteinExistence type="predicted"/>
<dbReference type="Pfam" id="PF01520">
    <property type="entry name" value="Amidase_3"/>
    <property type="match status" value="1"/>
</dbReference>
<name>A0ABP8LK83_9BACT</name>
<feature type="signal peptide" evidence="4">
    <location>
        <begin position="1"/>
        <end position="23"/>
    </location>
</feature>
<dbReference type="SMART" id="SM00646">
    <property type="entry name" value="Ami_3"/>
    <property type="match status" value="1"/>
</dbReference>
<dbReference type="SUPFAM" id="SSF53187">
    <property type="entry name" value="Zn-dependent exopeptidases"/>
    <property type="match status" value="1"/>
</dbReference>
<dbReference type="EC" id="3.5.1.28" evidence="2"/>
<feature type="domain" description="MurNAc-LAA" evidence="5">
    <location>
        <begin position="98"/>
        <end position="252"/>
    </location>
</feature>
<dbReference type="PANTHER" id="PTHR30404">
    <property type="entry name" value="N-ACETYLMURAMOYL-L-ALANINE AMIDASE"/>
    <property type="match status" value="1"/>
</dbReference>
<dbReference type="RefSeq" id="WP_345026115.1">
    <property type="nucleotide sequence ID" value="NZ_BAABEY010000001.1"/>
</dbReference>
<keyword evidence="3" id="KW-0378">Hydrolase</keyword>
<organism evidence="6 7">
    <name type="scientific">Ravibacter arvi</name>
    <dbReference type="NCBI Taxonomy" id="2051041"/>
    <lineage>
        <taxon>Bacteria</taxon>
        <taxon>Pseudomonadati</taxon>
        <taxon>Bacteroidota</taxon>
        <taxon>Cytophagia</taxon>
        <taxon>Cytophagales</taxon>
        <taxon>Spirosomataceae</taxon>
        <taxon>Ravibacter</taxon>
    </lineage>
</organism>
<dbReference type="Gene3D" id="3.40.630.40">
    <property type="entry name" value="Zn-dependent exopeptidases"/>
    <property type="match status" value="1"/>
</dbReference>
<sequence>MLKVIKSLVIVLLLLTNRNPVLGTTPTPSIEGYKVKTVVIDAGHGGHDPGTVGKRAKEKNVVLKLALELGKRIKDEYPDVKVLYTRTTDKFVDLSDRSGYANHNNADLFISLHCNSSPRSKAVKGTETFVMGLHKTDGNLEVAKRENSVILKETNYQQKYKGFDPDSPLAYIMLANYQSAFLTNSLRFAQHVENNFGKFRTSRGVKQAGFLVLWRTTMPSVLVEVGFLSNPEEENYLLSEEGNAENAERILKAFGAYKRAVETEE</sequence>
<gene>
    <name evidence="6" type="ORF">GCM10023091_01890</name>
</gene>
<evidence type="ECO:0000313" key="6">
    <source>
        <dbReference type="EMBL" id="GAA4431340.1"/>
    </source>
</evidence>
<dbReference type="EMBL" id="BAABEY010000001">
    <property type="protein sequence ID" value="GAA4431340.1"/>
    <property type="molecule type" value="Genomic_DNA"/>
</dbReference>
<dbReference type="Proteomes" id="UP001501508">
    <property type="component" value="Unassembled WGS sequence"/>
</dbReference>
<dbReference type="CDD" id="cd02696">
    <property type="entry name" value="MurNAc-LAA"/>
    <property type="match status" value="1"/>
</dbReference>
<evidence type="ECO:0000256" key="2">
    <source>
        <dbReference type="ARBA" id="ARBA00011901"/>
    </source>
</evidence>